<feature type="transmembrane region" description="Helical" evidence="1">
    <location>
        <begin position="44"/>
        <end position="62"/>
    </location>
</feature>
<dbReference type="Proteomes" id="UP000251197">
    <property type="component" value="Unassembled WGS sequence"/>
</dbReference>
<evidence type="ECO:0000313" key="3">
    <source>
        <dbReference type="Proteomes" id="UP000251197"/>
    </source>
</evidence>
<protein>
    <submittedName>
        <fullName evidence="2">Uncharacterized protein</fullName>
    </submittedName>
</protein>
<keyword evidence="1" id="KW-1133">Transmembrane helix</keyword>
<keyword evidence="1" id="KW-0472">Membrane</keyword>
<evidence type="ECO:0000313" key="2">
    <source>
        <dbReference type="EMBL" id="SQA99886.1"/>
    </source>
</evidence>
<name>A0A2X2T4B9_9ENTR</name>
<keyword evidence="1" id="KW-0812">Transmembrane</keyword>
<dbReference type="AlphaFoldDB" id="A0A2X2T4B9"/>
<sequence>MVRLCFGQRFFEEDRYFDLYIVASRGVRLARLPGLLAEHRREDIFEVLGVVALFAALVELLVKLRVVAVLPHLVVFGAALLVAQHFPGFRYFFKAGFCVGLFADVGVILRARRR</sequence>
<accession>A0A2X2T4B9</accession>
<feature type="transmembrane region" description="Helical" evidence="1">
    <location>
        <begin position="92"/>
        <end position="111"/>
    </location>
</feature>
<organism evidence="2 3">
    <name type="scientific">Cedecea neteri</name>
    <dbReference type="NCBI Taxonomy" id="158822"/>
    <lineage>
        <taxon>Bacteria</taxon>
        <taxon>Pseudomonadati</taxon>
        <taxon>Pseudomonadota</taxon>
        <taxon>Gammaproteobacteria</taxon>
        <taxon>Enterobacterales</taxon>
        <taxon>Enterobacteriaceae</taxon>
        <taxon>Cedecea</taxon>
    </lineage>
</organism>
<gene>
    <name evidence="2" type="ORF">NCTC12120_03821</name>
</gene>
<reference evidence="2 3" key="1">
    <citation type="submission" date="2018-06" db="EMBL/GenBank/DDBJ databases">
        <authorList>
            <consortium name="Pathogen Informatics"/>
            <person name="Doyle S."/>
        </authorList>
    </citation>
    <scope>NUCLEOTIDE SEQUENCE [LARGE SCALE GENOMIC DNA]</scope>
    <source>
        <strain evidence="2 3">NCTC12120</strain>
    </source>
</reference>
<proteinExistence type="predicted"/>
<evidence type="ECO:0000256" key="1">
    <source>
        <dbReference type="SAM" id="Phobius"/>
    </source>
</evidence>
<dbReference type="EMBL" id="UAVU01000003">
    <property type="protein sequence ID" value="SQA99886.1"/>
    <property type="molecule type" value="Genomic_DNA"/>
</dbReference>